<evidence type="ECO:0000256" key="3">
    <source>
        <dbReference type="ARBA" id="ARBA00022475"/>
    </source>
</evidence>
<keyword evidence="2 9" id="KW-0813">Transport</keyword>
<dbReference type="InterPro" id="IPR007387">
    <property type="entry name" value="TRAP_DctQ"/>
</dbReference>
<gene>
    <name evidence="11" type="ORF">ACFQPB_20805</name>
</gene>
<accession>A0ABW2QPH5</accession>
<evidence type="ECO:0000313" key="12">
    <source>
        <dbReference type="Proteomes" id="UP001596501"/>
    </source>
</evidence>
<feature type="transmembrane region" description="Helical" evidence="9">
    <location>
        <begin position="85"/>
        <end position="107"/>
    </location>
</feature>
<evidence type="ECO:0000256" key="2">
    <source>
        <dbReference type="ARBA" id="ARBA00022448"/>
    </source>
</evidence>
<reference evidence="12" key="1">
    <citation type="journal article" date="2019" name="Int. J. Syst. Evol. Microbiol.">
        <title>The Global Catalogue of Microorganisms (GCM) 10K type strain sequencing project: providing services to taxonomists for standard genome sequencing and annotation.</title>
        <authorList>
            <consortium name="The Broad Institute Genomics Platform"/>
            <consortium name="The Broad Institute Genome Sequencing Center for Infectious Disease"/>
            <person name="Wu L."/>
            <person name="Ma J."/>
        </authorList>
    </citation>
    <scope>NUCLEOTIDE SEQUENCE [LARGE SCALE GENOMIC DNA]</scope>
    <source>
        <strain evidence="12">CGMCC 1.12371</strain>
    </source>
</reference>
<comment type="subunit">
    <text evidence="9">The complex comprises the extracytoplasmic solute receptor protein and the two transmembrane proteins.</text>
</comment>
<keyword evidence="4 9" id="KW-0997">Cell inner membrane</keyword>
<evidence type="ECO:0000313" key="11">
    <source>
        <dbReference type="EMBL" id="MFC7411311.1"/>
    </source>
</evidence>
<comment type="caution">
    <text evidence="11">The sequence shown here is derived from an EMBL/GenBank/DDBJ whole genome shotgun (WGS) entry which is preliminary data.</text>
</comment>
<evidence type="ECO:0000256" key="9">
    <source>
        <dbReference type="RuleBase" id="RU369079"/>
    </source>
</evidence>
<evidence type="ECO:0000256" key="4">
    <source>
        <dbReference type="ARBA" id="ARBA00022519"/>
    </source>
</evidence>
<keyword evidence="7 9" id="KW-0472">Membrane</keyword>
<sequence length="167" mass="18716">MTRLLPLLRHGANGVAAGLLAVIFVAFILQIALRYVFDWPVGWTAELSLVAWLWLVLWGAAFVLNDQEEIRIELLDVLAPGRLRLLAQALGSVAIVVLFGMSLPASWDYVSFMKVEKTSYLKIRVDVLYAIYIVFVLAVIARHLWQLRRIARALWRGAASLPSSDSV</sequence>
<evidence type="ECO:0000256" key="8">
    <source>
        <dbReference type="ARBA" id="ARBA00038436"/>
    </source>
</evidence>
<evidence type="ECO:0000256" key="1">
    <source>
        <dbReference type="ARBA" id="ARBA00004429"/>
    </source>
</evidence>
<protein>
    <recommendedName>
        <fullName evidence="9">TRAP transporter small permease protein</fullName>
    </recommendedName>
</protein>
<keyword evidence="6 9" id="KW-1133">Transmembrane helix</keyword>
<dbReference type="InterPro" id="IPR055348">
    <property type="entry name" value="DctQ"/>
</dbReference>
<evidence type="ECO:0000259" key="10">
    <source>
        <dbReference type="Pfam" id="PF04290"/>
    </source>
</evidence>
<feature type="transmembrane region" description="Helical" evidence="9">
    <location>
        <begin position="43"/>
        <end position="64"/>
    </location>
</feature>
<comment type="function">
    <text evidence="9">Part of the tripartite ATP-independent periplasmic (TRAP) transport system.</text>
</comment>
<organism evidence="11 12">
    <name type="scientific">Hydrogenophaga atypica</name>
    <dbReference type="NCBI Taxonomy" id="249409"/>
    <lineage>
        <taxon>Bacteria</taxon>
        <taxon>Pseudomonadati</taxon>
        <taxon>Pseudomonadota</taxon>
        <taxon>Betaproteobacteria</taxon>
        <taxon>Burkholderiales</taxon>
        <taxon>Comamonadaceae</taxon>
        <taxon>Hydrogenophaga</taxon>
    </lineage>
</organism>
<evidence type="ECO:0000256" key="5">
    <source>
        <dbReference type="ARBA" id="ARBA00022692"/>
    </source>
</evidence>
<evidence type="ECO:0000256" key="7">
    <source>
        <dbReference type="ARBA" id="ARBA00023136"/>
    </source>
</evidence>
<name>A0ABW2QPH5_9BURK</name>
<dbReference type="Pfam" id="PF04290">
    <property type="entry name" value="DctQ"/>
    <property type="match status" value="1"/>
</dbReference>
<dbReference type="RefSeq" id="WP_382227544.1">
    <property type="nucleotide sequence ID" value="NZ_JBHTCA010000028.1"/>
</dbReference>
<proteinExistence type="inferred from homology"/>
<feature type="domain" description="Tripartite ATP-independent periplasmic transporters DctQ component" evidence="10">
    <location>
        <begin position="24"/>
        <end position="150"/>
    </location>
</feature>
<comment type="similarity">
    <text evidence="8 9">Belongs to the TRAP transporter small permease family.</text>
</comment>
<dbReference type="EMBL" id="JBHTCA010000028">
    <property type="protein sequence ID" value="MFC7411311.1"/>
    <property type="molecule type" value="Genomic_DNA"/>
</dbReference>
<evidence type="ECO:0000256" key="6">
    <source>
        <dbReference type="ARBA" id="ARBA00022989"/>
    </source>
</evidence>
<comment type="subcellular location">
    <subcellularLocation>
        <location evidence="1 9">Cell inner membrane</location>
        <topology evidence="1 9">Multi-pass membrane protein</topology>
    </subcellularLocation>
</comment>
<keyword evidence="12" id="KW-1185">Reference proteome</keyword>
<keyword evidence="5 9" id="KW-0812">Transmembrane</keyword>
<dbReference type="Proteomes" id="UP001596501">
    <property type="component" value="Unassembled WGS sequence"/>
</dbReference>
<feature type="transmembrane region" description="Helical" evidence="9">
    <location>
        <begin position="127"/>
        <end position="145"/>
    </location>
</feature>
<dbReference type="PANTHER" id="PTHR35011:SF2">
    <property type="entry name" value="2,3-DIKETO-L-GULONATE TRAP TRANSPORTER SMALL PERMEASE PROTEIN YIAM"/>
    <property type="match status" value="1"/>
</dbReference>
<feature type="transmembrane region" description="Helical" evidence="9">
    <location>
        <begin position="12"/>
        <end position="37"/>
    </location>
</feature>
<dbReference type="PANTHER" id="PTHR35011">
    <property type="entry name" value="2,3-DIKETO-L-GULONATE TRAP TRANSPORTER SMALL PERMEASE PROTEIN YIAM"/>
    <property type="match status" value="1"/>
</dbReference>
<keyword evidence="3" id="KW-1003">Cell membrane</keyword>